<dbReference type="Proteomes" id="UP000048926">
    <property type="component" value="Unassembled WGS sequence"/>
</dbReference>
<dbReference type="AlphaFoldDB" id="A0A0M6Y6F0"/>
<reference evidence="3" key="1">
    <citation type="submission" date="2015-07" db="EMBL/GenBank/DDBJ databases">
        <authorList>
            <person name="Rodrigo-Torres Lidia"/>
            <person name="Arahal R.David."/>
        </authorList>
    </citation>
    <scope>NUCLEOTIDE SEQUENCE [LARGE SCALE GENOMIC DNA]</scope>
    <source>
        <strain evidence="3">CECT 4801</strain>
    </source>
</reference>
<evidence type="ECO:0000313" key="3">
    <source>
        <dbReference type="Proteomes" id="UP000048926"/>
    </source>
</evidence>
<evidence type="ECO:0000256" key="1">
    <source>
        <dbReference type="SAM" id="MobiDB-lite"/>
    </source>
</evidence>
<feature type="region of interest" description="Disordered" evidence="1">
    <location>
        <begin position="123"/>
        <end position="143"/>
    </location>
</feature>
<protein>
    <submittedName>
        <fullName evidence="2">Uncharacterized protein</fullName>
    </submittedName>
</protein>
<sequence length="272" mass="29208">MIDFADLDQEPVIGKAEAPQKTFPCTVCNGTGKYRGVRVYQDKSHCFACKGEGCFKTDPRKLAARRAKAKLNKAAKLAKAIDQFDKANPGIHEFLKDASRWSEFASSILGNLEGKGGLSERQLDAAKSMKAKSEAREKERAEARAKESVSVDLSPIKALFETAKESGKARPVFRAEGLALSLAPESGRNAGAIYVKKDGEYAGKLVGDKFLPAFGAEKGIGEALLEIAKNPKESAIRYGRLTGACSCCGRELTNKASIELGIGPICAEAWGF</sequence>
<accession>A0A0M6Y6F0</accession>
<dbReference type="EMBL" id="CXST01000002">
    <property type="protein sequence ID" value="CTQ45672.1"/>
    <property type="molecule type" value="Genomic_DNA"/>
</dbReference>
<dbReference type="RefSeq" id="WP_055658821.1">
    <property type="nucleotide sequence ID" value="NZ_CXST01000002.1"/>
</dbReference>
<keyword evidence="3" id="KW-1185">Reference proteome</keyword>
<name>A0A0M6Y6F0_9HYPH</name>
<evidence type="ECO:0000313" key="2">
    <source>
        <dbReference type="EMBL" id="CTQ45672.1"/>
    </source>
</evidence>
<dbReference type="OrthoDB" id="4236408at2"/>
<gene>
    <name evidence="2" type="ORF">LAL4801_04127</name>
</gene>
<feature type="compositionally biased region" description="Basic and acidic residues" evidence="1">
    <location>
        <begin position="131"/>
        <end position="143"/>
    </location>
</feature>
<organism evidence="2 3">
    <name type="scientific">Roseibium aggregatum</name>
    <dbReference type="NCBI Taxonomy" id="187304"/>
    <lineage>
        <taxon>Bacteria</taxon>
        <taxon>Pseudomonadati</taxon>
        <taxon>Pseudomonadota</taxon>
        <taxon>Alphaproteobacteria</taxon>
        <taxon>Hyphomicrobiales</taxon>
        <taxon>Stappiaceae</taxon>
        <taxon>Roseibium</taxon>
    </lineage>
</organism>
<dbReference type="InterPro" id="IPR046053">
    <property type="entry name" value="DUF6011"/>
</dbReference>
<proteinExistence type="predicted"/>
<dbReference type="Pfam" id="PF19474">
    <property type="entry name" value="DUF6011"/>
    <property type="match status" value="1"/>
</dbReference>